<name>A0ABQ3XFY4_9ACTN</name>
<organism evidence="2 3">
    <name type="scientific">Actinoplanes couchii</name>
    <dbReference type="NCBI Taxonomy" id="403638"/>
    <lineage>
        <taxon>Bacteria</taxon>
        <taxon>Bacillati</taxon>
        <taxon>Actinomycetota</taxon>
        <taxon>Actinomycetes</taxon>
        <taxon>Micromonosporales</taxon>
        <taxon>Micromonosporaceae</taxon>
        <taxon>Actinoplanes</taxon>
    </lineage>
</organism>
<evidence type="ECO:0000256" key="1">
    <source>
        <dbReference type="SAM" id="MobiDB-lite"/>
    </source>
</evidence>
<feature type="compositionally biased region" description="Low complexity" evidence="1">
    <location>
        <begin position="154"/>
        <end position="167"/>
    </location>
</feature>
<evidence type="ECO:0000313" key="2">
    <source>
        <dbReference type="EMBL" id="GID57413.1"/>
    </source>
</evidence>
<evidence type="ECO:0000313" key="3">
    <source>
        <dbReference type="Proteomes" id="UP000612282"/>
    </source>
</evidence>
<keyword evidence="3" id="KW-1185">Reference proteome</keyword>
<dbReference type="EMBL" id="BOMG01000073">
    <property type="protein sequence ID" value="GID57413.1"/>
    <property type="molecule type" value="Genomic_DNA"/>
</dbReference>
<dbReference type="RefSeq" id="WP_203800167.1">
    <property type="nucleotide sequence ID" value="NZ_BAAAQE010000034.1"/>
</dbReference>
<dbReference type="Proteomes" id="UP000612282">
    <property type="component" value="Unassembled WGS sequence"/>
</dbReference>
<feature type="compositionally biased region" description="Low complexity" evidence="1">
    <location>
        <begin position="91"/>
        <end position="130"/>
    </location>
</feature>
<protein>
    <submittedName>
        <fullName evidence="2">Uncharacterized protein</fullName>
    </submittedName>
</protein>
<comment type="caution">
    <text evidence="2">The sequence shown here is derived from an EMBL/GenBank/DDBJ whole genome shotgun (WGS) entry which is preliminary data.</text>
</comment>
<proteinExistence type="predicted"/>
<gene>
    <name evidence="2" type="ORF">Aco03nite_058170</name>
</gene>
<accession>A0ABQ3XFY4</accession>
<sequence>MERLPPVWLLDVDGVINAFDAGWGVAPRVAQVYSTIDEYDYRIRYEPRLIDAIRDLHESGRAEVTWCSTWCHEADLLEEAFGLPPLPRAFTDPTSGPGSDPTSGPGSESASGPGSESASGPGSESASGPGFEQASGPGFELATETCSGPGSGPGSRSSFESSSGPGSDVCERKWAAARQVIASGRRLIWTDDVEVDHHRAEVPPGQALLINPDAGLGLRPAHVRRIRSFLDFSVRPHP</sequence>
<feature type="region of interest" description="Disordered" evidence="1">
    <location>
        <begin position="84"/>
        <end position="169"/>
    </location>
</feature>
<reference evidence="2 3" key="1">
    <citation type="submission" date="2021-01" db="EMBL/GenBank/DDBJ databases">
        <title>Whole genome shotgun sequence of Actinoplanes couchii NBRC 106145.</title>
        <authorList>
            <person name="Komaki H."/>
            <person name="Tamura T."/>
        </authorList>
    </citation>
    <scope>NUCLEOTIDE SEQUENCE [LARGE SCALE GENOMIC DNA]</scope>
    <source>
        <strain evidence="2 3">NBRC 106145</strain>
    </source>
</reference>